<keyword evidence="2" id="KW-1185">Reference proteome</keyword>
<evidence type="ECO:0000313" key="1">
    <source>
        <dbReference type="EMBL" id="GAA2148475.1"/>
    </source>
</evidence>
<proteinExistence type="predicted"/>
<protein>
    <submittedName>
        <fullName evidence="1">Uncharacterized protein</fullName>
    </submittedName>
</protein>
<sequence length="56" mass="6070">MLTESWTLHTSNLNFVPGRTVPNHVTTPLGADGAFDVHNSSGDTQVVADLFGYFHP</sequence>
<accession>A0ABN2ZWF1</accession>
<comment type="caution">
    <text evidence="1">The sequence shown here is derived from an EMBL/GenBank/DDBJ whole genome shotgun (WGS) entry which is preliminary data.</text>
</comment>
<organism evidence="1 2">
    <name type="scientific">Kitasatospora kazusensis</name>
    <dbReference type="NCBI Taxonomy" id="407974"/>
    <lineage>
        <taxon>Bacteria</taxon>
        <taxon>Bacillati</taxon>
        <taxon>Actinomycetota</taxon>
        <taxon>Actinomycetes</taxon>
        <taxon>Kitasatosporales</taxon>
        <taxon>Streptomycetaceae</taxon>
        <taxon>Kitasatospora</taxon>
    </lineage>
</organism>
<name>A0ABN2ZWF1_9ACTN</name>
<reference evidence="1 2" key="1">
    <citation type="journal article" date="2019" name="Int. J. Syst. Evol. Microbiol.">
        <title>The Global Catalogue of Microorganisms (GCM) 10K type strain sequencing project: providing services to taxonomists for standard genome sequencing and annotation.</title>
        <authorList>
            <consortium name="The Broad Institute Genomics Platform"/>
            <consortium name="The Broad Institute Genome Sequencing Center for Infectious Disease"/>
            <person name="Wu L."/>
            <person name="Ma J."/>
        </authorList>
    </citation>
    <scope>NUCLEOTIDE SEQUENCE [LARGE SCALE GENOMIC DNA]</scope>
    <source>
        <strain evidence="1 2">JCM 14560</strain>
    </source>
</reference>
<evidence type="ECO:0000313" key="2">
    <source>
        <dbReference type="Proteomes" id="UP001422759"/>
    </source>
</evidence>
<dbReference type="Proteomes" id="UP001422759">
    <property type="component" value="Unassembled WGS sequence"/>
</dbReference>
<gene>
    <name evidence="1" type="ORF">GCM10009760_40580</name>
</gene>
<dbReference type="EMBL" id="BAAANT010000024">
    <property type="protein sequence ID" value="GAA2148475.1"/>
    <property type="molecule type" value="Genomic_DNA"/>
</dbReference>